<dbReference type="OrthoDB" id="419009at2759"/>
<proteinExistence type="predicted"/>
<dbReference type="AlphaFoldDB" id="A0A1Q9EPF4"/>
<name>A0A1Q9EPF4_SYMMI</name>
<dbReference type="EMBL" id="LSRX01000099">
    <property type="protein sequence ID" value="OLQ09319.1"/>
    <property type="molecule type" value="Genomic_DNA"/>
</dbReference>
<accession>A0A1Q9EPF4</accession>
<evidence type="ECO:0000313" key="2">
    <source>
        <dbReference type="Proteomes" id="UP000186817"/>
    </source>
</evidence>
<keyword evidence="2" id="KW-1185">Reference proteome</keyword>
<evidence type="ECO:0000313" key="1">
    <source>
        <dbReference type="EMBL" id="OLQ09319.1"/>
    </source>
</evidence>
<protein>
    <submittedName>
        <fullName evidence="1">Uncharacterized protein</fullName>
    </submittedName>
</protein>
<gene>
    <name evidence="1" type="ORF">AK812_SmicGene7081</name>
</gene>
<organism evidence="1 2">
    <name type="scientific">Symbiodinium microadriaticum</name>
    <name type="common">Dinoflagellate</name>
    <name type="synonym">Zooxanthella microadriatica</name>
    <dbReference type="NCBI Taxonomy" id="2951"/>
    <lineage>
        <taxon>Eukaryota</taxon>
        <taxon>Sar</taxon>
        <taxon>Alveolata</taxon>
        <taxon>Dinophyceae</taxon>
        <taxon>Suessiales</taxon>
        <taxon>Symbiodiniaceae</taxon>
        <taxon>Symbiodinium</taxon>
    </lineage>
</organism>
<dbReference type="OMA" id="DARYEMR"/>
<sequence length="551" mass="58946">MVLTAFDCCLDCLCFGSELPHFWSPLALFFPRQVPEVIAAMARRTSRRSVASVVAMLAACFCFYSPSRVFTSDETKDQLEKTVKVWKQPHAIRVAGSKFAVDTISQGAPQWQVRATEANGSTALFAAREDGGSVVYGVNYDSDKSSCKPFCGSRVALAATGEEGGSDVDWTVQVERPGSAPQRVAVSGNGEDIVYDATLAAERPLRGGISGLAAVDLKKQSDAEGFLPNWIKPSFGAKYTSGNTEYRAAVFPDLQQDGNVGWSSKQGGKILTTDPQYQLRLSQEGLAGKVRAPAKLGTSFGLDGTVDMDGKYDVEGQAEWKGKRQVAKGLTLDADIKASAKRGSVDVQPLGTGATIDMGSLAPKIAADGSTLALRSRYKWGASRPALSAAMSLTPAKVPEMKAVGSVSSGEDGDVAGSLRVTATKLRGVDARYEMRSKGSQVTQASEIRSPRVDFGDGSYLRLTGKAYKGEDWGEKPRVQLGVQYEGKVDILGRSLDLGGESAGFDSGRSLLDEMGRPWTSPELKKAKNTGNVVRRRIGSEFGEGKRWISK</sequence>
<comment type="caution">
    <text evidence="1">The sequence shown here is derived from an EMBL/GenBank/DDBJ whole genome shotgun (WGS) entry which is preliminary data.</text>
</comment>
<dbReference type="Proteomes" id="UP000186817">
    <property type="component" value="Unassembled WGS sequence"/>
</dbReference>
<reference evidence="1 2" key="1">
    <citation type="submission" date="2016-02" db="EMBL/GenBank/DDBJ databases">
        <title>Genome analysis of coral dinoflagellate symbionts highlights evolutionary adaptations to a symbiotic lifestyle.</title>
        <authorList>
            <person name="Aranda M."/>
            <person name="Li Y."/>
            <person name="Liew Y.J."/>
            <person name="Baumgarten S."/>
            <person name="Simakov O."/>
            <person name="Wilson M."/>
            <person name="Piel J."/>
            <person name="Ashoor H."/>
            <person name="Bougouffa S."/>
            <person name="Bajic V.B."/>
            <person name="Ryu T."/>
            <person name="Ravasi T."/>
            <person name="Bayer T."/>
            <person name="Micklem G."/>
            <person name="Kim H."/>
            <person name="Bhak J."/>
            <person name="Lajeunesse T.C."/>
            <person name="Voolstra C.R."/>
        </authorList>
    </citation>
    <scope>NUCLEOTIDE SEQUENCE [LARGE SCALE GENOMIC DNA]</scope>
    <source>
        <strain evidence="1 2">CCMP2467</strain>
    </source>
</reference>